<reference evidence="7 8" key="1">
    <citation type="journal article" date="2009" name="Nature">
        <title>Evolution of pathogenicity and sexual reproduction in eight Candida genomes.</title>
        <authorList>
            <person name="Butler G."/>
            <person name="Rasmussen M.D."/>
            <person name="Lin M.F."/>
            <person name="Santos M.A."/>
            <person name="Sakthikumar S."/>
            <person name="Munro C.A."/>
            <person name="Rheinbay E."/>
            <person name="Grabherr M."/>
            <person name="Forche A."/>
            <person name="Reedy J.L."/>
            <person name="Agrafioti I."/>
            <person name="Arnaud M.B."/>
            <person name="Bates S."/>
            <person name="Brown A.J."/>
            <person name="Brunke S."/>
            <person name="Costanzo M.C."/>
            <person name="Fitzpatrick D.A."/>
            <person name="de Groot P.W."/>
            <person name="Harris D."/>
            <person name="Hoyer L.L."/>
            <person name="Hube B."/>
            <person name="Klis F.M."/>
            <person name="Kodira C."/>
            <person name="Lennard N."/>
            <person name="Logue M.E."/>
            <person name="Martin R."/>
            <person name="Neiman A.M."/>
            <person name="Nikolaou E."/>
            <person name="Quail M.A."/>
            <person name="Quinn J."/>
            <person name="Santos M.C."/>
            <person name="Schmitzberger F.F."/>
            <person name="Sherlock G."/>
            <person name="Shah P."/>
            <person name="Silverstein K.A."/>
            <person name="Skrzypek M.S."/>
            <person name="Soll D."/>
            <person name="Staggs R."/>
            <person name="Stansfield I."/>
            <person name="Stumpf M.P."/>
            <person name="Sudbery P.E."/>
            <person name="Srikantha T."/>
            <person name="Zeng Q."/>
            <person name="Berman J."/>
            <person name="Berriman M."/>
            <person name="Heitman J."/>
            <person name="Gow N.A."/>
            <person name="Lorenz M.C."/>
            <person name="Birren B.W."/>
            <person name="Kellis M."/>
            <person name="Cuomo C.A."/>
        </authorList>
    </citation>
    <scope>NUCLEOTIDE SEQUENCE [LARGE SCALE GENOMIC DNA]</scope>
    <source>
        <strain evidence="8">ATCC 6260 / CBS 566 / DSM 6381 / JCM 1539 / NBRC 10279 / NRRL Y-324</strain>
    </source>
</reference>
<keyword evidence="3 6" id="KW-0812">Transmembrane</keyword>
<dbReference type="GeneID" id="5126289"/>
<evidence type="ECO:0000256" key="3">
    <source>
        <dbReference type="ARBA" id="ARBA00022692"/>
    </source>
</evidence>
<dbReference type="KEGG" id="pgu:PGUG_03708"/>
<dbReference type="GO" id="GO:0016020">
    <property type="term" value="C:membrane"/>
    <property type="evidence" value="ECO:0007669"/>
    <property type="project" value="UniProtKB-SubCell"/>
</dbReference>
<protein>
    <recommendedName>
        <fullName evidence="9">FUN14</fullName>
    </recommendedName>
</protein>
<evidence type="ECO:0000256" key="6">
    <source>
        <dbReference type="SAM" id="Phobius"/>
    </source>
</evidence>
<accession>A5DKA7</accession>
<dbReference type="OMA" id="TIPWRRI"/>
<organism evidence="7 8">
    <name type="scientific">Meyerozyma guilliermondii (strain ATCC 6260 / CBS 566 / DSM 6381 / JCM 1539 / NBRC 10279 / NRRL Y-324)</name>
    <name type="common">Yeast</name>
    <name type="synonym">Candida guilliermondii</name>
    <dbReference type="NCBI Taxonomy" id="294746"/>
    <lineage>
        <taxon>Eukaryota</taxon>
        <taxon>Fungi</taxon>
        <taxon>Dikarya</taxon>
        <taxon>Ascomycota</taxon>
        <taxon>Saccharomycotina</taxon>
        <taxon>Pichiomycetes</taxon>
        <taxon>Debaryomycetaceae</taxon>
        <taxon>Meyerozyma</taxon>
    </lineage>
</organism>
<evidence type="ECO:0000256" key="5">
    <source>
        <dbReference type="ARBA" id="ARBA00023136"/>
    </source>
</evidence>
<dbReference type="HOGENOM" id="CLU_103433_1_1_1"/>
<dbReference type="AlphaFoldDB" id="A5DKA7"/>
<evidence type="ECO:0000256" key="1">
    <source>
        <dbReference type="ARBA" id="ARBA00004370"/>
    </source>
</evidence>
<dbReference type="FunCoup" id="A5DKA7">
    <property type="interactions" value="36"/>
</dbReference>
<sequence>MNAAFILSRAAFFRTSARSFSRSISMAVGARPTLRSLPLMLGAAGSVMMVNTSMLKKSPILNDVAQLNQGSIRSQLNDNLAFNGKEVAPKQSWLQQHVNYQELCIGSITGLFLGIIAGKLSSAIVFLTLAGYFLTQFLESRGIVTIPWRKVVSVGKEKIDVKSLVLEQSSFKVPFVLTFLIAAYNV</sequence>
<dbReference type="Pfam" id="PF04930">
    <property type="entry name" value="FUN14"/>
    <property type="match status" value="1"/>
</dbReference>
<comment type="similarity">
    <text evidence="2">Belongs to the FUN14 family.</text>
</comment>
<dbReference type="OrthoDB" id="3990500at2759"/>
<keyword evidence="5 6" id="KW-0472">Membrane</keyword>
<dbReference type="RefSeq" id="XP_001484327.1">
    <property type="nucleotide sequence ID" value="XM_001484277.1"/>
</dbReference>
<proteinExistence type="inferred from homology"/>
<dbReference type="Proteomes" id="UP000001997">
    <property type="component" value="Unassembled WGS sequence"/>
</dbReference>
<dbReference type="InterPro" id="IPR007014">
    <property type="entry name" value="FUN14"/>
</dbReference>
<evidence type="ECO:0000256" key="2">
    <source>
        <dbReference type="ARBA" id="ARBA00009160"/>
    </source>
</evidence>
<dbReference type="EMBL" id="CH408158">
    <property type="protein sequence ID" value="EDK39610.1"/>
    <property type="molecule type" value="Genomic_DNA"/>
</dbReference>
<dbReference type="VEuPathDB" id="FungiDB:PGUG_03708"/>
<name>A5DKA7_PICGU</name>
<comment type="subcellular location">
    <subcellularLocation>
        <location evidence="1">Membrane</location>
    </subcellularLocation>
</comment>
<dbReference type="eggNOG" id="ENOG502S4F4">
    <property type="taxonomic scope" value="Eukaryota"/>
</dbReference>
<evidence type="ECO:0000256" key="4">
    <source>
        <dbReference type="ARBA" id="ARBA00022989"/>
    </source>
</evidence>
<dbReference type="STRING" id="294746.A5DKA7"/>
<keyword evidence="4 6" id="KW-1133">Transmembrane helix</keyword>
<evidence type="ECO:0000313" key="8">
    <source>
        <dbReference type="Proteomes" id="UP000001997"/>
    </source>
</evidence>
<evidence type="ECO:0008006" key="9">
    <source>
        <dbReference type="Google" id="ProtNLM"/>
    </source>
</evidence>
<evidence type="ECO:0000313" key="7">
    <source>
        <dbReference type="EMBL" id="EDK39610.1"/>
    </source>
</evidence>
<keyword evidence="8" id="KW-1185">Reference proteome</keyword>
<dbReference type="InParanoid" id="A5DKA7"/>
<feature type="transmembrane region" description="Helical" evidence="6">
    <location>
        <begin position="111"/>
        <end position="134"/>
    </location>
</feature>
<gene>
    <name evidence="7" type="ORF">PGUG_03708</name>
</gene>